<protein>
    <submittedName>
        <fullName evidence="1">Uncharacterized protein</fullName>
    </submittedName>
</protein>
<proteinExistence type="predicted"/>
<dbReference type="RefSeq" id="WP_085245023.1">
    <property type="nucleotide sequence ID" value="NZ_LQPN01000044.1"/>
</dbReference>
<accession>A0A1X2AAQ9</accession>
<sequence length="183" mass="19471">MVTPTFHIGHKSRVRSARSARSDGDCLRYRLDVVAASTADVVASAGGWLYDRVMAGWEVTVLLPHGCDTRALRILGVRPVDADEGPDPAGAASHSLAVSAEAFSADARVREQVLEAMGDRLTELALWGDGWPLAVDRAMTRTQHVLSMAARRFKGYALAEAGIGCGPADPVETLLCDAATRLS</sequence>
<dbReference type="Proteomes" id="UP000193285">
    <property type="component" value="Unassembled WGS sequence"/>
</dbReference>
<comment type="caution">
    <text evidence="1">The sequence shown here is derived from an EMBL/GenBank/DDBJ whole genome shotgun (WGS) entry which is preliminary data.</text>
</comment>
<gene>
    <name evidence="1" type="ORF">AWB90_13365</name>
</gene>
<dbReference type="STRING" id="767916.AWB91_21480"/>
<dbReference type="OrthoDB" id="4555700at2"/>
<reference evidence="1 2" key="1">
    <citation type="journal article" date="2015" name="Emerg. Microbes Infect.">
        <title>Characterization of 17 strains belonging to the Mycobacterium simiae complex and description of Mycobacterium paraense sp. nov.</title>
        <authorList>
            <person name="Fusco da Costa A.R."/>
            <person name="Fedrizzi T."/>
            <person name="Lopes M.L."/>
            <person name="Pecorari M."/>
            <person name="Oliveira da Costa W.L."/>
            <person name="Giacobazzi E."/>
            <person name="da Costa Bahia J.R."/>
            <person name="De Sanctis V."/>
            <person name="Batista Lima K.V."/>
            <person name="Bertorelli R."/>
            <person name="Grottola A."/>
            <person name="Fabio A."/>
            <person name="Mariottini A."/>
            <person name="Ferretti P."/>
            <person name="Di Leva F."/>
            <person name="Fregni Serpini G."/>
            <person name="Tagliazucchi S."/>
            <person name="Rumpianesi F."/>
            <person name="Jousson O."/>
            <person name="Segata N."/>
            <person name="Tortoli E."/>
        </authorList>
    </citation>
    <scope>NUCLEOTIDE SEQUENCE [LARGE SCALE GENOMIC DNA]</scope>
    <source>
        <strain evidence="1 2">IEC33</strain>
    </source>
</reference>
<evidence type="ECO:0000313" key="2">
    <source>
        <dbReference type="Proteomes" id="UP000193285"/>
    </source>
</evidence>
<evidence type="ECO:0000313" key="1">
    <source>
        <dbReference type="EMBL" id="ORW46954.1"/>
    </source>
</evidence>
<name>A0A1X2AAQ9_9MYCO</name>
<dbReference type="EMBL" id="LQPN01000044">
    <property type="protein sequence ID" value="ORW46954.1"/>
    <property type="molecule type" value="Genomic_DNA"/>
</dbReference>
<organism evidence="1 2">
    <name type="scientific">Mycobacterium paraense</name>
    <dbReference type="NCBI Taxonomy" id="767916"/>
    <lineage>
        <taxon>Bacteria</taxon>
        <taxon>Bacillati</taxon>
        <taxon>Actinomycetota</taxon>
        <taxon>Actinomycetes</taxon>
        <taxon>Mycobacteriales</taxon>
        <taxon>Mycobacteriaceae</taxon>
        <taxon>Mycobacterium</taxon>
        <taxon>Mycobacterium simiae complex</taxon>
    </lineage>
</organism>
<dbReference type="AlphaFoldDB" id="A0A1X2AAQ9"/>